<dbReference type="Proteomes" id="UP000028487">
    <property type="component" value="Unassembled WGS sequence"/>
</dbReference>
<reference evidence="2" key="1">
    <citation type="submission" date="2013-07" db="EMBL/GenBank/DDBJ databases">
        <title>Sub-species coevolution in mutualistic symbiosis.</title>
        <authorList>
            <person name="Murfin K."/>
            <person name="Klassen J."/>
            <person name="Lee M."/>
            <person name="Forst S."/>
            <person name="Stock P."/>
            <person name="Goodrich-Blair H."/>
        </authorList>
    </citation>
    <scope>NUCLEOTIDE SEQUENCE [LARGE SCALE GENOMIC DNA]</scope>
    <source>
        <strain evidence="2">Feltiae Moldova</strain>
    </source>
</reference>
<keyword evidence="1" id="KW-0472">Membrane</keyword>
<dbReference type="HOGENOM" id="CLU_3190746_0_0_6"/>
<accession>A0A077NCF3</accession>
<dbReference type="AlphaFoldDB" id="A0A077NCF3"/>
<keyword evidence="1" id="KW-0812">Transmembrane</keyword>
<evidence type="ECO:0000313" key="2">
    <source>
        <dbReference type="EMBL" id="CDG99852.1"/>
    </source>
</evidence>
<sequence length="46" mass="5632">MIYLNNLFLSIYVFMYLCIYVFMYLCIYVFMYLFYLCVVEGGVNII</sequence>
<organism evidence="2">
    <name type="scientific">Xenorhabdus bovienii str. feltiae Moldova</name>
    <dbReference type="NCBI Taxonomy" id="1398200"/>
    <lineage>
        <taxon>Bacteria</taxon>
        <taxon>Pseudomonadati</taxon>
        <taxon>Pseudomonadota</taxon>
        <taxon>Gammaproteobacteria</taxon>
        <taxon>Enterobacterales</taxon>
        <taxon>Morganellaceae</taxon>
        <taxon>Xenorhabdus</taxon>
    </lineage>
</organism>
<comment type="caution">
    <text evidence="2">The sequence shown here is derived from an EMBL/GenBank/DDBJ whole genome shotgun (WGS) entry which is preliminary data.</text>
</comment>
<gene>
    <name evidence="2" type="ORF">XBFM1_1260001</name>
</gene>
<name>A0A077NCF3_XENBV</name>
<keyword evidence="1" id="KW-1133">Transmembrane helix</keyword>
<proteinExistence type="predicted"/>
<feature type="transmembrane region" description="Helical" evidence="1">
    <location>
        <begin position="7"/>
        <end position="35"/>
    </location>
</feature>
<dbReference type="EMBL" id="CBSV010000031">
    <property type="protein sequence ID" value="CDG99852.1"/>
    <property type="molecule type" value="Genomic_DNA"/>
</dbReference>
<evidence type="ECO:0000256" key="1">
    <source>
        <dbReference type="SAM" id="Phobius"/>
    </source>
</evidence>
<protein>
    <submittedName>
        <fullName evidence="2">Uncharacterized protein</fullName>
    </submittedName>
</protein>